<gene>
    <name evidence="1" type="ORF">L1987_54316</name>
</gene>
<dbReference type="Proteomes" id="UP001056120">
    <property type="component" value="Linkage Group LG18"/>
</dbReference>
<proteinExistence type="predicted"/>
<reference evidence="2" key="1">
    <citation type="journal article" date="2022" name="Mol. Ecol. Resour.">
        <title>The genomes of chicory, endive, great burdock and yacon provide insights into Asteraceae palaeo-polyploidization history and plant inulin production.</title>
        <authorList>
            <person name="Fan W."/>
            <person name="Wang S."/>
            <person name="Wang H."/>
            <person name="Wang A."/>
            <person name="Jiang F."/>
            <person name="Liu H."/>
            <person name="Zhao H."/>
            <person name="Xu D."/>
            <person name="Zhang Y."/>
        </authorList>
    </citation>
    <scope>NUCLEOTIDE SEQUENCE [LARGE SCALE GENOMIC DNA]</scope>
    <source>
        <strain evidence="2">cv. Yunnan</strain>
    </source>
</reference>
<dbReference type="EMBL" id="CM042035">
    <property type="protein sequence ID" value="KAI3754531.1"/>
    <property type="molecule type" value="Genomic_DNA"/>
</dbReference>
<name>A0ACB9E6W9_9ASTR</name>
<protein>
    <submittedName>
        <fullName evidence="1">Uncharacterized protein</fullName>
    </submittedName>
</protein>
<evidence type="ECO:0000313" key="1">
    <source>
        <dbReference type="EMBL" id="KAI3754531.1"/>
    </source>
</evidence>
<comment type="caution">
    <text evidence="1">The sequence shown here is derived from an EMBL/GenBank/DDBJ whole genome shotgun (WGS) entry which is preliminary data.</text>
</comment>
<evidence type="ECO:0000313" key="2">
    <source>
        <dbReference type="Proteomes" id="UP001056120"/>
    </source>
</evidence>
<organism evidence="1 2">
    <name type="scientific">Smallanthus sonchifolius</name>
    <dbReference type="NCBI Taxonomy" id="185202"/>
    <lineage>
        <taxon>Eukaryota</taxon>
        <taxon>Viridiplantae</taxon>
        <taxon>Streptophyta</taxon>
        <taxon>Embryophyta</taxon>
        <taxon>Tracheophyta</taxon>
        <taxon>Spermatophyta</taxon>
        <taxon>Magnoliopsida</taxon>
        <taxon>eudicotyledons</taxon>
        <taxon>Gunneridae</taxon>
        <taxon>Pentapetalae</taxon>
        <taxon>asterids</taxon>
        <taxon>campanulids</taxon>
        <taxon>Asterales</taxon>
        <taxon>Asteraceae</taxon>
        <taxon>Asteroideae</taxon>
        <taxon>Heliantheae alliance</taxon>
        <taxon>Millerieae</taxon>
        <taxon>Smallanthus</taxon>
    </lineage>
</organism>
<keyword evidence="2" id="KW-1185">Reference proteome</keyword>
<reference evidence="1 2" key="2">
    <citation type="journal article" date="2022" name="Mol. Ecol. Resour.">
        <title>The genomes of chicory, endive, great burdock and yacon provide insights into Asteraceae paleo-polyploidization history and plant inulin production.</title>
        <authorList>
            <person name="Fan W."/>
            <person name="Wang S."/>
            <person name="Wang H."/>
            <person name="Wang A."/>
            <person name="Jiang F."/>
            <person name="Liu H."/>
            <person name="Zhao H."/>
            <person name="Xu D."/>
            <person name="Zhang Y."/>
        </authorList>
    </citation>
    <scope>NUCLEOTIDE SEQUENCE [LARGE SCALE GENOMIC DNA]</scope>
    <source>
        <strain evidence="2">cv. Yunnan</strain>
        <tissue evidence="1">Leaves</tissue>
    </source>
</reference>
<accession>A0ACB9E6W9</accession>
<sequence>MTKAQWVEMVKRWGDKLPVSPVAPVQKQRYVNKEKCSGRIISWFYEAEFKLFALKISDGVQYLKPRLKYFNSLPRCEVNGIEGGSGKYERLKPQQGKILKYVDRVTQKVTWRYKFKPMRSVSKISLKTIAYACLRDLKWWSDQKILKCREIMYTDEGREQALQYKKVLYVCLKHRICEGSSLPKN</sequence>